<feature type="compositionally biased region" description="Polar residues" evidence="1">
    <location>
        <begin position="515"/>
        <end position="525"/>
    </location>
</feature>
<protein>
    <submittedName>
        <fullName evidence="2">Uncharacterized protein</fullName>
    </submittedName>
</protein>
<feature type="region of interest" description="Disordered" evidence="1">
    <location>
        <begin position="427"/>
        <end position="556"/>
    </location>
</feature>
<dbReference type="Proteomes" id="UP000308671">
    <property type="component" value="Unassembled WGS sequence"/>
</dbReference>
<organism evidence="2 3">
    <name type="scientific">Botrytis galanthina</name>
    <dbReference type="NCBI Taxonomy" id="278940"/>
    <lineage>
        <taxon>Eukaryota</taxon>
        <taxon>Fungi</taxon>
        <taxon>Dikarya</taxon>
        <taxon>Ascomycota</taxon>
        <taxon>Pezizomycotina</taxon>
        <taxon>Leotiomycetes</taxon>
        <taxon>Helotiales</taxon>
        <taxon>Sclerotiniaceae</taxon>
        <taxon>Botrytis</taxon>
    </lineage>
</organism>
<sequence length="643" mass="74600">MTSRQLYLPFTPRHTQSWTSSSLPQTFTPQTFTPQSLPNKMSFGQQTPPLTPPSKPIQYVEKKLRERIAYGQLIPSGRPIITEIRIECEDLMIQMHETGKQIHDLKNKWIQMGYHWLRMKDRWLEGGMSLAEFNERADEVNETIEFYQARAKGKTILTATRRLKRYLGDHRGTAIWTFIEACTKRSVRHPCYVGGNALHDLQRSHEELSMSTWEWCEWLNFITLRRYRNFFIQGLQAKGWMDVNDRKKMRGLIKEIIKVRNHTMDISKLRCEDFLIWDRPTPQELKLLKLVYDNNTGLLLPGTIEEHPDTYRDSPPGLFVGEINLGVIGFYHNGGNWVHRLLAHEEPEKHKRGLGIFLSPEERKPFTTSETKDIVGMQVDAVNIGARLDRDDRSMPQDDILNYENGDALMTRVDTLNMLIDDHSVPHDDTPNYEIDDDSMARVDTPSHRMDDDSMPRYDTTDIQMSEEKNREVASTKLKSKGRGRSHEKNTPNHPIDNVSIPQVDTLDHPLDNDSIPQVDTSNHSLDNEEKHRDMVATKRRSKGRGRRRGKNGIHLQPCFNKNIGDPRRRGMSVWERKAWRDTHGDYFNSRKQARQHCAYSRSLVLEINSYQGTLRVRKAVCYIEVEEDVGVGVGVGVDDMEM</sequence>
<name>A0A4V4HTB1_9HELO</name>
<keyword evidence="3" id="KW-1185">Reference proteome</keyword>
<comment type="caution">
    <text evidence="2">The sequence shown here is derived from an EMBL/GenBank/DDBJ whole genome shotgun (WGS) entry which is preliminary data.</text>
</comment>
<reference evidence="2 3" key="1">
    <citation type="submission" date="2017-12" db="EMBL/GenBank/DDBJ databases">
        <title>Comparative genomics of Botrytis spp.</title>
        <authorList>
            <person name="Valero-Jimenez C.A."/>
            <person name="Tapia P."/>
            <person name="Veloso J."/>
            <person name="Silva-Moreno E."/>
            <person name="Staats M."/>
            <person name="Valdes J.H."/>
            <person name="Van Kan J.A.L."/>
        </authorList>
    </citation>
    <scope>NUCLEOTIDE SEQUENCE [LARGE SCALE GENOMIC DNA]</scope>
    <source>
        <strain evidence="2 3">MUCL435</strain>
    </source>
</reference>
<evidence type="ECO:0000256" key="1">
    <source>
        <dbReference type="SAM" id="MobiDB-lite"/>
    </source>
</evidence>
<evidence type="ECO:0000313" key="2">
    <source>
        <dbReference type="EMBL" id="THV44856.1"/>
    </source>
</evidence>
<evidence type="ECO:0000313" key="3">
    <source>
        <dbReference type="Proteomes" id="UP000308671"/>
    </source>
</evidence>
<gene>
    <name evidence="2" type="ORF">BGAL_0567g00050</name>
</gene>
<feature type="region of interest" description="Disordered" evidence="1">
    <location>
        <begin position="15"/>
        <end position="55"/>
    </location>
</feature>
<dbReference type="EMBL" id="PQXL01000566">
    <property type="protein sequence ID" value="THV44856.1"/>
    <property type="molecule type" value="Genomic_DNA"/>
</dbReference>
<accession>A0A4V4HTB1</accession>
<dbReference type="AlphaFoldDB" id="A0A4V4HTB1"/>
<feature type="compositionally biased region" description="Basic and acidic residues" evidence="1">
    <location>
        <begin position="439"/>
        <end position="474"/>
    </location>
</feature>
<feature type="compositionally biased region" description="Basic residues" evidence="1">
    <location>
        <begin position="538"/>
        <end position="552"/>
    </location>
</feature>
<feature type="compositionally biased region" description="Basic and acidic residues" evidence="1">
    <location>
        <begin position="526"/>
        <end position="537"/>
    </location>
</feature>
<proteinExistence type="predicted"/>
<feature type="compositionally biased region" description="Low complexity" evidence="1">
    <location>
        <begin position="22"/>
        <end position="38"/>
    </location>
</feature>